<dbReference type="InterPro" id="IPR036724">
    <property type="entry name" value="Cobalamin-bd_sf"/>
</dbReference>
<feature type="domain" description="Pterin-binding" evidence="7">
    <location>
        <begin position="1"/>
        <end position="245"/>
    </location>
</feature>
<dbReference type="AlphaFoldDB" id="A0A5K7YMX9"/>
<dbReference type="InterPro" id="IPR006158">
    <property type="entry name" value="Cobalamin-bd"/>
</dbReference>
<dbReference type="SUPFAM" id="SSF47644">
    <property type="entry name" value="Methionine synthase domain"/>
    <property type="match status" value="1"/>
</dbReference>
<dbReference type="SMART" id="SM01018">
    <property type="entry name" value="B12-binding_2"/>
    <property type="match status" value="1"/>
</dbReference>
<dbReference type="InterPro" id="IPR000489">
    <property type="entry name" value="Pterin-binding_dom"/>
</dbReference>
<dbReference type="PROSITE" id="PS50972">
    <property type="entry name" value="PTERIN_BINDING"/>
    <property type="match status" value="1"/>
</dbReference>
<reference evidence="10 11" key="1">
    <citation type="submission" date="2019-11" db="EMBL/GenBank/DDBJ databases">
        <title>Comparative genomics of hydrocarbon-degrading Desulfosarcina strains.</title>
        <authorList>
            <person name="Watanabe M."/>
            <person name="Kojima H."/>
            <person name="Fukui M."/>
        </authorList>
    </citation>
    <scope>NUCLEOTIDE SEQUENCE [LARGE SCALE GENOMIC DNA]</scope>
    <source>
        <strain evidence="10 11">PL12</strain>
    </source>
</reference>
<feature type="domain" description="B12-binding" evidence="8">
    <location>
        <begin position="405"/>
        <end position="531"/>
    </location>
</feature>
<dbReference type="Proteomes" id="UP000427906">
    <property type="component" value="Chromosome"/>
</dbReference>
<dbReference type="EMBL" id="AP021874">
    <property type="protein sequence ID" value="BBO71122.1"/>
    <property type="molecule type" value="Genomic_DNA"/>
</dbReference>
<comment type="similarity">
    <text evidence="1">Belongs to the vitamin-B12 dependent methionine synthase family.</text>
</comment>
<organism evidence="10 11">
    <name type="scientific">Desulfosarcina alkanivorans</name>
    <dbReference type="NCBI Taxonomy" id="571177"/>
    <lineage>
        <taxon>Bacteria</taxon>
        <taxon>Pseudomonadati</taxon>
        <taxon>Thermodesulfobacteriota</taxon>
        <taxon>Desulfobacteria</taxon>
        <taxon>Desulfobacterales</taxon>
        <taxon>Desulfosarcinaceae</taxon>
        <taxon>Desulfosarcina</taxon>
    </lineage>
</organism>
<dbReference type="Gene3D" id="3.40.50.280">
    <property type="entry name" value="Cobalamin-binding domain"/>
    <property type="match status" value="1"/>
</dbReference>
<evidence type="ECO:0000313" key="11">
    <source>
        <dbReference type="Proteomes" id="UP000427906"/>
    </source>
</evidence>
<name>A0A5K7YMX9_9BACT</name>
<evidence type="ECO:0000256" key="6">
    <source>
        <dbReference type="ARBA" id="ARBA00023285"/>
    </source>
</evidence>
<keyword evidence="2" id="KW-0489">Methyltransferase</keyword>
<keyword evidence="11" id="KW-1185">Reference proteome</keyword>
<dbReference type="Gene3D" id="1.10.1240.10">
    <property type="entry name" value="Methionine synthase domain"/>
    <property type="match status" value="1"/>
</dbReference>
<evidence type="ECO:0000259" key="7">
    <source>
        <dbReference type="PROSITE" id="PS50972"/>
    </source>
</evidence>
<dbReference type="Gene3D" id="3.20.20.20">
    <property type="entry name" value="Dihydropteroate synthase-like"/>
    <property type="match status" value="1"/>
</dbReference>
<dbReference type="GO" id="GO:0005829">
    <property type="term" value="C:cytosol"/>
    <property type="evidence" value="ECO:0007669"/>
    <property type="project" value="TreeGrafter"/>
</dbReference>
<dbReference type="GO" id="GO:0046653">
    <property type="term" value="P:tetrahydrofolate metabolic process"/>
    <property type="evidence" value="ECO:0007669"/>
    <property type="project" value="TreeGrafter"/>
</dbReference>
<keyword evidence="4" id="KW-0808">Transferase</keyword>
<keyword evidence="6" id="KW-0170">Cobalt</keyword>
<accession>A0A5K7YMX9</accession>
<feature type="domain" description="B12-binding N-terminal" evidence="9">
    <location>
        <begin position="310"/>
        <end position="403"/>
    </location>
</feature>
<dbReference type="GO" id="GO:0032259">
    <property type="term" value="P:methylation"/>
    <property type="evidence" value="ECO:0007669"/>
    <property type="project" value="UniProtKB-KW"/>
</dbReference>
<dbReference type="Pfam" id="PF02310">
    <property type="entry name" value="B12-binding"/>
    <property type="match status" value="1"/>
</dbReference>
<keyword evidence="5" id="KW-0479">Metal-binding</keyword>
<dbReference type="PANTHER" id="PTHR45833:SF1">
    <property type="entry name" value="METHIONINE SYNTHASE"/>
    <property type="match status" value="1"/>
</dbReference>
<evidence type="ECO:0000259" key="9">
    <source>
        <dbReference type="PROSITE" id="PS51337"/>
    </source>
</evidence>
<evidence type="ECO:0000256" key="2">
    <source>
        <dbReference type="ARBA" id="ARBA00022603"/>
    </source>
</evidence>
<dbReference type="InterPro" id="IPR011005">
    <property type="entry name" value="Dihydropteroate_synth-like_sf"/>
</dbReference>
<evidence type="ECO:0000256" key="4">
    <source>
        <dbReference type="ARBA" id="ARBA00022679"/>
    </source>
</evidence>
<dbReference type="NCBIfam" id="NF005719">
    <property type="entry name" value="PRK07535.1"/>
    <property type="match status" value="1"/>
</dbReference>
<evidence type="ECO:0008006" key="12">
    <source>
        <dbReference type="Google" id="ProtNLM"/>
    </source>
</evidence>
<dbReference type="SUPFAM" id="SSF51717">
    <property type="entry name" value="Dihydropteroate synthetase-like"/>
    <property type="match status" value="1"/>
</dbReference>
<keyword evidence="3" id="KW-0846">Cobalamin</keyword>
<dbReference type="GO" id="GO:0031419">
    <property type="term" value="F:cobalamin binding"/>
    <property type="evidence" value="ECO:0007669"/>
    <property type="project" value="UniProtKB-KW"/>
</dbReference>
<dbReference type="InterPro" id="IPR050554">
    <property type="entry name" value="Met_Synthase/Corrinoid"/>
</dbReference>
<dbReference type="PANTHER" id="PTHR45833">
    <property type="entry name" value="METHIONINE SYNTHASE"/>
    <property type="match status" value="1"/>
</dbReference>
<dbReference type="GO" id="GO:0008705">
    <property type="term" value="F:methionine synthase activity"/>
    <property type="evidence" value="ECO:0007669"/>
    <property type="project" value="TreeGrafter"/>
</dbReference>
<evidence type="ECO:0000256" key="1">
    <source>
        <dbReference type="ARBA" id="ARBA00010398"/>
    </source>
</evidence>
<dbReference type="InterPro" id="IPR036594">
    <property type="entry name" value="Meth_synthase_dom"/>
</dbReference>
<dbReference type="InterPro" id="IPR003759">
    <property type="entry name" value="Cbl-bd_cap"/>
</dbReference>
<evidence type="ECO:0000256" key="5">
    <source>
        <dbReference type="ARBA" id="ARBA00022723"/>
    </source>
</evidence>
<dbReference type="PROSITE" id="PS51337">
    <property type="entry name" value="B12_BINDING_NTER"/>
    <property type="match status" value="1"/>
</dbReference>
<dbReference type="GO" id="GO:0050667">
    <property type="term" value="P:homocysteine metabolic process"/>
    <property type="evidence" value="ECO:0007669"/>
    <property type="project" value="TreeGrafter"/>
</dbReference>
<protein>
    <recommendedName>
        <fullName evidence="12">Methionine synthase</fullName>
    </recommendedName>
</protein>
<dbReference type="Pfam" id="PF02607">
    <property type="entry name" value="B12-binding_2"/>
    <property type="match status" value="1"/>
</dbReference>
<sequence>MIIIGEKINGTREQVAKAIKSRDAGFIKELAVHQTKAGADFLDVNAGTHPSQEPEDMTWLVQTIQESCDTRLCLDSANPKALLAGIKACKTLPMLNSLSGEQNRVEGVLPLAIEYKTELVVLALDDNGIPKTAEQRLDIVRRLIAMTREGGISDDKLYVDPLVTTIATDNNSGLTAFETIRRIRSEFPEAHITCGLSNISFGQPSRTIINQAFASLAIGAGMDSAIVDPMESGLRNSVYSAEMVMGMDPDCLNYNQAHRSGLIGKSKGLEVSNKKEIEKALCSLSAALSKAGIIDGQVTLQDSVQEEDLIHEDPDSSDVLKTFVDALVNMKKNDVMALGEEMLSSGREPLDLLEGAKQAMEEVGKLFEQGEYFVPELILSGKMLKDISEMVKPYLKQESEDDDKKGRVIIGTVEGDIHDIGKDIVVTMLEVNGYDVLDLGVDVPVARFVEAAQEFKPQVIGLSGFLTLAYDPMKESIAAIKAACSKDIKFMIGGGQIDEHIREYTGADAFGRDAVEAVKLCEEWFSAGDKAIAA</sequence>
<evidence type="ECO:0000259" key="8">
    <source>
        <dbReference type="PROSITE" id="PS51332"/>
    </source>
</evidence>
<dbReference type="Pfam" id="PF00809">
    <property type="entry name" value="Pterin_bind"/>
    <property type="match status" value="1"/>
</dbReference>
<proteinExistence type="inferred from homology"/>
<dbReference type="SUPFAM" id="SSF52242">
    <property type="entry name" value="Cobalamin (vitamin B12)-binding domain"/>
    <property type="match status" value="1"/>
</dbReference>
<evidence type="ECO:0000313" key="10">
    <source>
        <dbReference type="EMBL" id="BBO71122.1"/>
    </source>
</evidence>
<dbReference type="RefSeq" id="WP_155319004.1">
    <property type="nucleotide sequence ID" value="NZ_AP021874.1"/>
</dbReference>
<evidence type="ECO:0000256" key="3">
    <source>
        <dbReference type="ARBA" id="ARBA00022628"/>
    </source>
</evidence>
<gene>
    <name evidence="10" type="ORF">DSCA_50520</name>
</gene>
<dbReference type="PROSITE" id="PS51332">
    <property type="entry name" value="B12_BINDING"/>
    <property type="match status" value="1"/>
</dbReference>
<dbReference type="KEGG" id="dalk:DSCA_50520"/>
<dbReference type="GO" id="GO:0046872">
    <property type="term" value="F:metal ion binding"/>
    <property type="evidence" value="ECO:0007669"/>
    <property type="project" value="UniProtKB-KW"/>
</dbReference>
<dbReference type="OrthoDB" id="9803687at2"/>